<evidence type="ECO:0000313" key="2">
    <source>
        <dbReference type="Proteomes" id="UP000603912"/>
    </source>
</evidence>
<dbReference type="EMBL" id="BMES01000001">
    <property type="protein sequence ID" value="GGH15556.1"/>
    <property type="molecule type" value="Genomic_DNA"/>
</dbReference>
<keyword evidence="2" id="KW-1185">Reference proteome</keyword>
<gene>
    <name evidence="1" type="ORF">GCM10007036_15640</name>
</gene>
<evidence type="ECO:0000313" key="1">
    <source>
        <dbReference type="EMBL" id="GGH15556.1"/>
    </source>
</evidence>
<dbReference type="Proteomes" id="UP000603912">
    <property type="component" value="Unassembled WGS sequence"/>
</dbReference>
<reference evidence="1" key="1">
    <citation type="journal article" date="2014" name="Int. J. Syst. Evol. Microbiol.">
        <title>Complete genome sequence of Corynebacterium casei LMG S-19264T (=DSM 44701T), isolated from a smear-ripened cheese.</title>
        <authorList>
            <consortium name="US DOE Joint Genome Institute (JGI-PGF)"/>
            <person name="Walter F."/>
            <person name="Albersmeier A."/>
            <person name="Kalinowski J."/>
            <person name="Ruckert C."/>
        </authorList>
    </citation>
    <scope>NUCLEOTIDE SEQUENCE</scope>
    <source>
        <strain evidence="1">CGMCC 1.12214</strain>
    </source>
</reference>
<accession>A0A917MHK6</accession>
<protein>
    <submittedName>
        <fullName evidence="1">Uncharacterized protein</fullName>
    </submittedName>
</protein>
<sequence>MPPKAGPAPGPAEARPRIILALGNVTEVNALLPYGERLAETADVHVLFASPLDAALFGSRIAGKPGMHLLDPGLAEGLSPWIAARAAALARRIGPLRRPIETAAAKLDALWRHLGAGRALLRLEPWCRAVLMRLRPAAIVTGADRDLRARLMLLRCAHESGVRIVVIPAALPAFRRSLVDWRLRDRRFRVPTGSDLAARHPAHVIDGPDGQRLAFFNPSVYTPALAQAGVLRGNPWVLGGMWGDVVLAPGRDIARQFVAEGLPAERVRVVGSLELDRLAAGHARRAEIRAALIRDFAQPGAPGPLIGWSVHQHFEHDLLPAAASDRLMREVAKALLSLGGVVVASLHPKMDPARYRWLAELDPRLRIAPDRLDGWLGACDLFTAAGYSSTIGWAAALGVPTVVYDTLQFRDPLFDARPGVRIAYDGAGYATLLEAFADPRERAAWTAAAAADGEAPELLDGHSMDRVASVVFGQHTVADVAGGWTTGPAVATTPA</sequence>
<name>A0A917MHK6_9HYPH</name>
<comment type="caution">
    <text evidence="1">The sequence shown here is derived from an EMBL/GenBank/DDBJ whole genome shotgun (WGS) entry which is preliminary data.</text>
</comment>
<organism evidence="1 2">
    <name type="scientific">Alsobacter metallidurans</name>
    <dbReference type="NCBI Taxonomy" id="340221"/>
    <lineage>
        <taxon>Bacteria</taxon>
        <taxon>Pseudomonadati</taxon>
        <taxon>Pseudomonadota</taxon>
        <taxon>Alphaproteobacteria</taxon>
        <taxon>Hyphomicrobiales</taxon>
        <taxon>Alsobacteraceae</taxon>
        <taxon>Alsobacter</taxon>
    </lineage>
</organism>
<reference evidence="1" key="2">
    <citation type="submission" date="2020-09" db="EMBL/GenBank/DDBJ databases">
        <authorList>
            <person name="Sun Q."/>
            <person name="Zhou Y."/>
        </authorList>
    </citation>
    <scope>NUCLEOTIDE SEQUENCE</scope>
    <source>
        <strain evidence="1">CGMCC 1.12214</strain>
    </source>
</reference>
<proteinExistence type="predicted"/>
<dbReference type="AlphaFoldDB" id="A0A917MHK6"/>
<dbReference type="RefSeq" id="WP_188517085.1">
    <property type="nucleotide sequence ID" value="NZ_BMES01000001.1"/>
</dbReference>
<dbReference type="SUPFAM" id="SSF53756">
    <property type="entry name" value="UDP-Glycosyltransferase/glycogen phosphorylase"/>
    <property type="match status" value="1"/>
</dbReference>